<protein>
    <recommendedName>
        <fullName evidence="2">Thioredoxin-like fold domain-containing protein</fullName>
    </recommendedName>
</protein>
<dbReference type="PANTHER" id="PTHR12289">
    <property type="entry name" value="METAXIN RELATED"/>
    <property type="match status" value="1"/>
</dbReference>
<dbReference type="InterPro" id="IPR012336">
    <property type="entry name" value="Thioredoxin-like_fold"/>
</dbReference>
<dbReference type="Proteomes" id="UP000572817">
    <property type="component" value="Unassembled WGS sequence"/>
</dbReference>
<dbReference type="Pfam" id="PF17172">
    <property type="entry name" value="GST_N_4"/>
    <property type="match status" value="1"/>
</dbReference>
<organism evidence="3 4">
    <name type="scientific">Botryosphaeria dothidea</name>
    <dbReference type="NCBI Taxonomy" id="55169"/>
    <lineage>
        <taxon>Eukaryota</taxon>
        <taxon>Fungi</taxon>
        <taxon>Dikarya</taxon>
        <taxon>Ascomycota</taxon>
        <taxon>Pezizomycotina</taxon>
        <taxon>Dothideomycetes</taxon>
        <taxon>Dothideomycetes incertae sedis</taxon>
        <taxon>Botryosphaeriales</taxon>
        <taxon>Botryosphaeriaceae</taxon>
        <taxon>Botryosphaeria</taxon>
    </lineage>
</organism>
<keyword evidence="4" id="KW-1185">Reference proteome</keyword>
<dbReference type="Gene3D" id="1.20.1050.10">
    <property type="match status" value="1"/>
</dbReference>
<evidence type="ECO:0000259" key="2">
    <source>
        <dbReference type="Pfam" id="PF17172"/>
    </source>
</evidence>
<accession>A0A8H4ITA3</accession>
<dbReference type="SFLD" id="SFLDG01180">
    <property type="entry name" value="SUF1"/>
    <property type="match status" value="1"/>
</dbReference>
<evidence type="ECO:0000256" key="1">
    <source>
        <dbReference type="ARBA" id="ARBA00006475"/>
    </source>
</evidence>
<comment type="similarity">
    <text evidence="1">Belongs to the FAX family.</text>
</comment>
<dbReference type="SUPFAM" id="SSF52833">
    <property type="entry name" value="Thioredoxin-like"/>
    <property type="match status" value="1"/>
</dbReference>
<dbReference type="Gene3D" id="3.40.30.10">
    <property type="entry name" value="Glutaredoxin"/>
    <property type="match status" value="1"/>
</dbReference>
<dbReference type="InterPro" id="IPR036249">
    <property type="entry name" value="Thioredoxin-like_sf"/>
</dbReference>
<feature type="domain" description="Thioredoxin-like fold" evidence="2">
    <location>
        <begin position="23"/>
        <end position="121"/>
    </location>
</feature>
<proteinExistence type="inferred from homology"/>
<dbReference type="GO" id="GO:0005737">
    <property type="term" value="C:cytoplasm"/>
    <property type="evidence" value="ECO:0007669"/>
    <property type="project" value="TreeGrafter"/>
</dbReference>
<evidence type="ECO:0000313" key="3">
    <source>
        <dbReference type="EMBL" id="KAF4307086.1"/>
    </source>
</evidence>
<dbReference type="SFLD" id="SFLDG01200">
    <property type="entry name" value="SUF1.1"/>
    <property type="match status" value="1"/>
</dbReference>
<gene>
    <name evidence="3" type="ORF">GTA08_BOTSDO05486</name>
</gene>
<dbReference type="EMBL" id="WWBZ02000033">
    <property type="protein sequence ID" value="KAF4307086.1"/>
    <property type="molecule type" value="Genomic_DNA"/>
</dbReference>
<dbReference type="InterPro" id="IPR050931">
    <property type="entry name" value="Mito_Protein_Transport_Metaxin"/>
</dbReference>
<dbReference type="InterPro" id="IPR036282">
    <property type="entry name" value="Glutathione-S-Trfase_C_sf"/>
</dbReference>
<name>A0A8H4ITA3_9PEZI</name>
<dbReference type="SUPFAM" id="SSF47616">
    <property type="entry name" value="GST C-terminal domain-like"/>
    <property type="match status" value="1"/>
</dbReference>
<dbReference type="InterPro" id="IPR040079">
    <property type="entry name" value="Glutathione_S-Trfase"/>
</dbReference>
<dbReference type="SFLD" id="SFLDS00019">
    <property type="entry name" value="Glutathione_Transferase_(cytos"/>
    <property type="match status" value="1"/>
</dbReference>
<dbReference type="InterPro" id="IPR026928">
    <property type="entry name" value="FAX/IsoI-like"/>
</dbReference>
<dbReference type="OrthoDB" id="5809458at2759"/>
<reference evidence="3" key="1">
    <citation type="submission" date="2020-04" db="EMBL/GenBank/DDBJ databases">
        <title>Genome Assembly and Annotation of Botryosphaeria dothidea sdau 11-99, a Latent Pathogen of Apple Fruit Ring Rot in China.</title>
        <authorList>
            <person name="Yu C."/>
            <person name="Diao Y."/>
            <person name="Lu Q."/>
            <person name="Zhao J."/>
            <person name="Cui S."/>
            <person name="Peng C."/>
            <person name="He B."/>
            <person name="Liu H."/>
        </authorList>
    </citation>
    <scope>NUCLEOTIDE SEQUENCE [LARGE SCALE GENOMIC DNA]</scope>
    <source>
        <strain evidence="3">Sdau11-99</strain>
    </source>
</reference>
<evidence type="ECO:0000313" key="4">
    <source>
        <dbReference type="Proteomes" id="UP000572817"/>
    </source>
</evidence>
<dbReference type="PANTHER" id="PTHR12289:SF41">
    <property type="entry name" value="FAILED AXON CONNECTIONS-RELATED"/>
    <property type="match status" value="1"/>
</dbReference>
<comment type="caution">
    <text evidence="3">The sequence shown here is derived from an EMBL/GenBank/DDBJ whole genome shotgun (WGS) entry which is preliminary data.</text>
</comment>
<dbReference type="AlphaFoldDB" id="A0A8H4ITA3"/>
<sequence>MSTPSKIVLFRGWDDPGNYVWSPFVTKVELRLRVAGVAYQAASGSTQAAPRGKIPYLTLEGSQPISDSTLIVDKLVEESVVADINAAFTPAQRAHDLALRAMLEDKLYFYHSYERWLKDDNFYNMRDHILRTAPYPPRHSQGTGRMSPEEIAAFRLQIWESFDALLQDARRKQDDRDAPFWVMGGSSPSEADMALFAFITSVLVCTAAPDSQKVVKGLPTVVEYAERIHDRYFPDYKRWD</sequence>